<proteinExistence type="predicted"/>
<dbReference type="RefSeq" id="WP_307425031.1">
    <property type="nucleotide sequence ID" value="NZ_JAUSVK010000001.1"/>
</dbReference>
<evidence type="ECO:0000313" key="3">
    <source>
        <dbReference type="Proteomes" id="UP001237448"/>
    </source>
</evidence>
<name>A0ABU0FBD3_9HYPH</name>
<organism evidence="2 3">
    <name type="scientific">Labrys monachus</name>
    <dbReference type="NCBI Taxonomy" id="217067"/>
    <lineage>
        <taxon>Bacteria</taxon>
        <taxon>Pseudomonadati</taxon>
        <taxon>Pseudomonadota</taxon>
        <taxon>Alphaproteobacteria</taxon>
        <taxon>Hyphomicrobiales</taxon>
        <taxon>Xanthobacteraceae</taxon>
        <taxon>Labrys</taxon>
    </lineage>
</organism>
<gene>
    <name evidence="2" type="ORF">J3R73_001720</name>
</gene>
<dbReference type="EMBL" id="JAUSVK010000001">
    <property type="protein sequence ID" value="MDQ0391928.1"/>
    <property type="molecule type" value="Genomic_DNA"/>
</dbReference>
<accession>A0ABU0FBD3</accession>
<dbReference type="Proteomes" id="UP001237448">
    <property type="component" value="Unassembled WGS sequence"/>
</dbReference>
<reference evidence="2 3" key="1">
    <citation type="submission" date="2023-07" db="EMBL/GenBank/DDBJ databases">
        <title>Genomic Encyclopedia of Type Strains, Phase IV (KMG-IV): sequencing the most valuable type-strain genomes for metagenomic binning, comparative biology and taxonomic classification.</title>
        <authorList>
            <person name="Goeker M."/>
        </authorList>
    </citation>
    <scope>NUCLEOTIDE SEQUENCE [LARGE SCALE GENOMIC DNA]</scope>
    <source>
        <strain evidence="2 3">DSM 5896</strain>
    </source>
</reference>
<feature type="region of interest" description="Disordered" evidence="1">
    <location>
        <begin position="38"/>
        <end position="58"/>
    </location>
</feature>
<sequence length="164" mass="17851">MVHIISKRDGPRKEDVEIRSFLDRNRATIDGLADRLTGGAWREMRNPKPPQQPDPSGTLWFTPPSRPQEAEPYVRISLNGRVVVADLATGRQLQFLGAVAGRGEGRHFALATRENGFFEPIEAEAGCALADLDGVLLPDGEAEDMLKQEIAVRLGLAPAREGAG</sequence>
<evidence type="ECO:0000313" key="2">
    <source>
        <dbReference type="EMBL" id="MDQ0391928.1"/>
    </source>
</evidence>
<evidence type="ECO:0000256" key="1">
    <source>
        <dbReference type="SAM" id="MobiDB-lite"/>
    </source>
</evidence>
<keyword evidence="3" id="KW-1185">Reference proteome</keyword>
<comment type="caution">
    <text evidence="2">The sequence shown here is derived from an EMBL/GenBank/DDBJ whole genome shotgun (WGS) entry which is preliminary data.</text>
</comment>
<protein>
    <submittedName>
        <fullName evidence="2">Uncharacterized protein</fullName>
    </submittedName>
</protein>